<sequence>ISECLLDGEILCWDANSETVLPFGHSRTVADGELADCNLFYVVFDLMEAVNKAGKRFYLEQVPYFKRREMLQKVLLRQRVHELEIIQSTLLCIPVDTDESEEVETCFPCVRKFENLEGLVRYLGEELEKVQEERREGIMIKQVSSRYFFNARSKGWFKLKPRFGWLKDSLDLVIAGFYLSDGQRRRRREADFLDRRDHISTFLLGVKEDEGYRVFTKCGTGYTIEELRDVTDELKPYMRSPDDADWNQIFNFWSPSATSEKPDYVILPQHSIVMEIMGAELVPSEVFDLPYTLRFPRAVKGKAFRRDKNYDEISTVADIKDILQNKHFDNPPGTKLNDSGDEVHTKDNNRNKKPKAATRATGKRDRVDAYTESLINKKTITQESNLFSKLTFYVEPYKDSMEVEKAILLNGGDLQRTYQTGKQDFVISHVLTARVKLYHCKDDISIYLPKFVNDCIRYQTMLQPHPANVLVPNLELKAEWEHKFDPIGDNYLEPINLDMLELLLSRDDLYKQDIEDIDPELSIYCPSKIIVLKGWDPQRVGFSSLAFNHGGRKSDDVGNDVEVKKEYRSNYGSEKCERSFDWNYMSYTAMPYTSGSISEQIPPQLAKYLNRYRRMNVIYESLRLVLASFLCDGFRLRSEEEDISRTKATTIYLHPEHIHLGEVQGESRSIWSFMYQP</sequence>
<dbReference type="EMBL" id="AFNH02000856">
    <property type="protein sequence ID" value="EZG55306.1"/>
    <property type="molecule type" value="Genomic_DNA"/>
</dbReference>
<protein>
    <submittedName>
        <fullName evidence="6">DNA ligase</fullName>
    </submittedName>
</protein>
<dbReference type="PANTHER" id="PTHR45997">
    <property type="entry name" value="DNA LIGASE 4"/>
    <property type="match status" value="1"/>
</dbReference>
<accession>A0A023B342</accession>
<name>A0A023B342_GRENI</name>
<dbReference type="Proteomes" id="UP000019763">
    <property type="component" value="Unassembled WGS sequence"/>
</dbReference>
<dbReference type="Pfam" id="PF16589">
    <property type="entry name" value="BRCT_2"/>
    <property type="match status" value="1"/>
</dbReference>
<evidence type="ECO:0000313" key="6">
    <source>
        <dbReference type="EMBL" id="EZG55306.1"/>
    </source>
</evidence>
<proteinExistence type="predicted"/>
<evidence type="ECO:0000256" key="1">
    <source>
        <dbReference type="ARBA" id="ARBA00022598"/>
    </source>
</evidence>
<dbReference type="InterPro" id="IPR012340">
    <property type="entry name" value="NA-bd_OB-fold"/>
</dbReference>
<dbReference type="InterPro" id="IPR012310">
    <property type="entry name" value="DNA_ligase_ATP-dep_cent"/>
</dbReference>
<evidence type="ECO:0000256" key="2">
    <source>
        <dbReference type="ARBA" id="ARBA00023172"/>
    </source>
</evidence>
<evidence type="ECO:0000259" key="5">
    <source>
        <dbReference type="PROSITE" id="PS50172"/>
    </source>
</evidence>
<dbReference type="PROSITE" id="PS50160">
    <property type="entry name" value="DNA_LIGASE_A3"/>
    <property type="match status" value="1"/>
</dbReference>
<dbReference type="GO" id="GO:0006297">
    <property type="term" value="P:nucleotide-excision repair, DNA gap filling"/>
    <property type="evidence" value="ECO:0007669"/>
    <property type="project" value="TreeGrafter"/>
</dbReference>
<dbReference type="InterPro" id="IPR036420">
    <property type="entry name" value="BRCT_dom_sf"/>
</dbReference>
<feature type="compositionally biased region" description="Basic and acidic residues" evidence="3">
    <location>
        <begin position="341"/>
        <end position="350"/>
    </location>
</feature>
<dbReference type="SUPFAM" id="SSF56091">
    <property type="entry name" value="DNA ligase/mRNA capping enzyme, catalytic domain"/>
    <property type="match status" value="1"/>
</dbReference>
<dbReference type="Gene3D" id="3.40.50.10190">
    <property type="entry name" value="BRCT domain"/>
    <property type="match status" value="1"/>
</dbReference>
<dbReference type="InterPro" id="IPR029710">
    <property type="entry name" value="LIG4"/>
</dbReference>
<keyword evidence="2" id="KW-0233">DNA recombination</keyword>
<feature type="domain" description="BRCT" evidence="5">
    <location>
        <begin position="382"/>
        <end position="469"/>
    </location>
</feature>
<reference evidence="6" key="1">
    <citation type="submission" date="2013-12" db="EMBL/GenBank/DDBJ databases">
        <authorList>
            <person name="Omoto C.K."/>
            <person name="Sibley D."/>
            <person name="Venepally P."/>
            <person name="Hadjithomas M."/>
            <person name="Karamycheva S."/>
            <person name="Brunk B."/>
            <person name="Roos D."/>
            <person name="Caler E."/>
            <person name="Lorenzi H."/>
        </authorList>
    </citation>
    <scope>NUCLEOTIDE SEQUENCE</scope>
</reference>
<organism evidence="6 7">
    <name type="scientific">Gregarina niphandrodes</name>
    <name type="common">Septate eugregarine</name>
    <dbReference type="NCBI Taxonomy" id="110365"/>
    <lineage>
        <taxon>Eukaryota</taxon>
        <taxon>Sar</taxon>
        <taxon>Alveolata</taxon>
        <taxon>Apicomplexa</taxon>
        <taxon>Conoidasida</taxon>
        <taxon>Gregarinasina</taxon>
        <taxon>Eugregarinorida</taxon>
        <taxon>Gregarinidae</taxon>
        <taxon>Gregarina</taxon>
    </lineage>
</organism>
<dbReference type="RefSeq" id="XP_011131649.1">
    <property type="nucleotide sequence ID" value="XM_011133347.1"/>
</dbReference>
<keyword evidence="7" id="KW-1185">Reference proteome</keyword>
<dbReference type="GeneID" id="22914070"/>
<dbReference type="PROSITE" id="PS50172">
    <property type="entry name" value="BRCT"/>
    <property type="match status" value="1"/>
</dbReference>
<feature type="domain" description="ATP-dependent DNA ligase family profile" evidence="4">
    <location>
        <begin position="32"/>
        <end position="208"/>
    </location>
</feature>
<dbReference type="Gene3D" id="2.40.50.140">
    <property type="entry name" value="Nucleic acid-binding proteins"/>
    <property type="match status" value="1"/>
</dbReference>
<feature type="region of interest" description="Disordered" evidence="3">
    <location>
        <begin position="324"/>
        <end position="363"/>
    </location>
</feature>
<dbReference type="SUPFAM" id="SSF50249">
    <property type="entry name" value="Nucleic acid-binding proteins"/>
    <property type="match status" value="1"/>
</dbReference>
<dbReference type="GO" id="GO:0006303">
    <property type="term" value="P:double-strand break repair via nonhomologous end joining"/>
    <property type="evidence" value="ECO:0007669"/>
    <property type="project" value="TreeGrafter"/>
</dbReference>
<dbReference type="Pfam" id="PF01068">
    <property type="entry name" value="DNA_ligase_A_M"/>
    <property type="match status" value="1"/>
</dbReference>
<keyword evidence="1 6" id="KW-0436">Ligase</keyword>
<dbReference type="AlphaFoldDB" id="A0A023B342"/>
<dbReference type="VEuPathDB" id="CryptoDB:GNI_114900"/>
<dbReference type="eggNOG" id="KOG0966">
    <property type="taxonomic scope" value="Eukaryota"/>
</dbReference>
<dbReference type="GO" id="GO:0005524">
    <property type="term" value="F:ATP binding"/>
    <property type="evidence" value="ECO:0007669"/>
    <property type="project" value="InterPro"/>
</dbReference>
<dbReference type="OrthoDB" id="331748at2759"/>
<evidence type="ECO:0000256" key="3">
    <source>
        <dbReference type="SAM" id="MobiDB-lite"/>
    </source>
</evidence>
<feature type="non-terminal residue" evidence="6">
    <location>
        <position position="1"/>
    </location>
</feature>
<dbReference type="PANTHER" id="PTHR45997:SF1">
    <property type="entry name" value="DNA LIGASE 4"/>
    <property type="match status" value="1"/>
</dbReference>
<dbReference type="Pfam" id="PF04679">
    <property type="entry name" value="DNA_ligase_A_C"/>
    <property type="match status" value="1"/>
</dbReference>
<dbReference type="GO" id="GO:0003910">
    <property type="term" value="F:DNA ligase (ATP) activity"/>
    <property type="evidence" value="ECO:0007669"/>
    <property type="project" value="InterPro"/>
</dbReference>
<evidence type="ECO:0000259" key="4">
    <source>
        <dbReference type="PROSITE" id="PS50160"/>
    </source>
</evidence>
<comment type="caution">
    <text evidence="6">The sequence shown here is derived from an EMBL/GenBank/DDBJ whole genome shotgun (WGS) entry which is preliminary data.</text>
</comment>
<dbReference type="GO" id="GO:0032807">
    <property type="term" value="C:DNA ligase IV complex"/>
    <property type="evidence" value="ECO:0007669"/>
    <property type="project" value="TreeGrafter"/>
</dbReference>
<dbReference type="GO" id="GO:0003677">
    <property type="term" value="F:DNA binding"/>
    <property type="evidence" value="ECO:0007669"/>
    <property type="project" value="InterPro"/>
</dbReference>
<dbReference type="InterPro" id="IPR001357">
    <property type="entry name" value="BRCT_dom"/>
</dbReference>
<evidence type="ECO:0000313" key="7">
    <source>
        <dbReference type="Proteomes" id="UP000019763"/>
    </source>
</evidence>
<dbReference type="Gene3D" id="3.30.470.30">
    <property type="entry name" value="DNA ligase/mRNA capping enzyme"/>
    <property type="match status" value="1"/>
</dbReference>
<dbReference type="InterPro" id="IPR012309">
    <property type="entry name" value="DNA_ligase_ATP-dep_C"/>
</dbReference>
<gene>
    <name evidence="6" type="ORF">GNI_114900</name>
</gene>
<dbReference type="GO" id="GO:0006310">
    <property type="term" value="P:DNA recombination"/>
    <property type="evidence" value="ECO:0007669"/>
    <property type="project" value="UniProtKB-KW"/>
</dbReference>